<dbReference type="Proteomes" id="UP000435112">
    <property type="component" value="Unassembled WGS sequence"/>
</dbReference>
<name>A0A6A3H6M6_9STRA</name>
<organism evidence="3 5">
    <name type="scientific">Phytophthora rubi</name>
    <dbReference type="NCBI Taxonomy" id="129364"/>
    <lineage>
        <taxon>Eukaryota</taxon>
        <taxon>Sar</taxon>
        <taxon>Stramenopiles</taxon>
        <taxon>Oomycota</taxon>
        <taxon>Peronosporomycetes</taxon>
        <taxon>Peronosporales</taxon>
        <taxon>Peronosporaceae</taxon>
        <taxon>Phytophthora</taxon>
    </lineage>
</organism>
<reference evidence="4 5" key="1">
    <citation type="submission" date="2018-09" db="EMBL/GenBank/DDBJ databases">
        <title>Genomic investigation of the strawberry pathogen Phytophthora fragariae indicates pathogenicity is determined by transcriptional variation in three key races.</title>
        <authorList>
            <person name="Adams T.M."/>
            <person name="Armitage A.D."/>
            <person name="Sobczyk M.K."/>
            <person name="Bates H.J."/>
            <person name="Dunwell J.M."/>
            <person name="Nellist C.F."/>
            <person name="Harrison R.J."/>
        </authorList>
    </citation>
    <scope>NUCLEOTIDE SEQUENCE [LARGE SCALE GENOMIC DNA]</scope>
    <source>
        <strain evidence="2 4">SCRP249</strain>
        <strain evidence="3 5">SCRP324</strain>
    </source>
</reference>
<feature type="compositionally biased region" description="Polar residues" evidence="1">
    <location>
        <begin position="168"/>
        <end position="190"/>
    </location>
</feature>
<feature type="region of interest" description="Disordered" evidence="1">
    <location>
        <begin position="1"/>
        <end position="20"/>
    </location>
</feature>
<protein>
    <submittedName>
        <fullName evidence="3">Uncharacterized protein</fullName>
    </submittedName>
</protein>
<evidence type="ECO:0000313" key="3">
    <source>
        <dbReference type="EMBL" id="KAE8964653.1"/>
    </source>
</evidence>
<evidence type="ECO:0000313" key="4">
    <source>
        <dbReference type="Proteomes" id="UP000429607"/>
    </source>
</evidence>
<evidence type="ECO:0000256" key="1">
    <source>
        <dbReference type="SAM" id="MobiDB-lite"/>
    </source>
</evidence>
<feature type="compositionally biased region" description="Acidic residues" evidence="1">
    <location>
        <begin position="84"/>
        <end position="98"/>
    </location>
</feature>
<dbReference type="EMBL" id="QXFV01005873">
    <property type="protein sequence ID" value="KAE8963277.1"/>
    <property type="molecule type" value="Genomic_DNA"/>
</dbReference>
<dbReference type="AlphaFoldDB" id="A0A6A3H6M6"/>
<dbReference type="Proteomes" id="UP000429607">
    <property type="component" value="Unassembled WGS sequence"/>
</dbReference>
<feature type="region of interest" description="Disordered" evidence="1">
    <location>
        <begin position="82"/>
        <end position="190"/>
    </location>
</feature>
<sequence length="204" mass="22285">MGLAHPSSGMEPAQNGMGTSFQICSPAVMASSKLKARQLSGYAYRTSPGVPWRRTVWPPVSAGIGPPLPRASSSRNYLRHQVFDDDEDIGDSDWTSDSDDGKNTSKRKQSWNSHRVQETPHHFTAPMPTRKNQISDSSDDERDDRPFDSAPTSKLRVIATDEVGGPQQRPSPFVGQSSTSGDLFGGSTSTPMCRVVGRWGSLYK</sequence>
<evidence type="ECO:0000313" key="2">
    <source>
        <dbReference type="EMBL" id="KAE8963277.1"/>
    </source>
</evidence>
<comment type="caution">
    <text evidence="3">The sequence shown here is derived from an EMBL/GenBank/DDBJ whole genome shotgun (WGS) entry which is preliminary data.</text>
</comment>
<proteinExistence type="predicted"/>
<gene>
    <name evidence="2" type="ORF">PR001_g29429</name>
    <name evidence="3" type="ORF">PR002_g28911</name>
</gene>
<dbReference type="EMBL" id="QXFU01005365">
    <property type="protein sequence ID" value="KAE8964653.1"/>
    <property type="molecule type" value="Genomic_DNA"/>
</dbReference>
<accession>A0A6A3H6M6</accession>
<evidence type="ECO:0000313" key="5">
    <source>
        <dbReference type="Proteomes" id="UP000435112"/>
    </source>
</evidence>